<evidence type="ECO:0000313" key="2">
    <source>
        <dbReference type="EMBL" id="PRW58401.1"/>
    </source>
</evidence>
<dbReference type="Proteomes" id="UP000239899">
    <property type="component" value="Unassembled WGS sequence"/>
</dbReference>
<feature type="region of interest" description="Disordered" evidence="1">
    <location>
        <begin position="247"/>
        <end position="309"/>
    </location>
</feature>
<proteinExistence type="predicted"/>
<evidence type="ECO:0000313" key="3">
    <source>
        <dbReference type="Proteomes" id="UP000239899"/>
    </source>
</evidence>
<feature type="region of interest" description="Disordered" evidence="1">
    <location>
        <begin position="53"/>
        <end position="186"/>
    </location>
</feature>
<name>A0A2P6TWG2_CHLSO</name>
<sequence length="649" mass="70505">MLQVASTCLGAAPRPAAGPAALRPRAQPSHVCHANYRWSASSEDSGRRKREWLYGYDGNGEPLAGSSATTADGSNGAAPNEEWQGDWQQWQQGGDAQPPSAAAWDAQQQQAWDAAAALDASPRRRRRERSWDAAATGEARTSRLSQRRQQRVEQQQAEEQQWLAEQEQQEQQQRAQRQGASQEGDPWVEAELRQLRGRQGARAGSAAAGAAAAAAAGAGKLPDPWAQEWGPLQGARAAAAAQDWGWGAESWAGGGGGSAVRRQRREEAAAADAAPGSSWDLRQQQRELRRRRRRAAGGDDEDEEAAAERASRQQVACAAAANGAQPRYGVDYDAELEGLGLEGEEYLEDNWGEEVPPGSAGWRARAHADGGTFAGQDGGEYSRQYEAGLMTEPDIALLSEDELERVLPVVPSSQQAAFFSGSATDGVQRWGASLALTVLFSKVALLAATSLSWPLWWPWALAARKNIAVRRQLRHGGLWRTQVLEVTTTGRPRPFSSTDEGGLLGSTMRMARVLVGDPGGAQAEMRLPYDSRYELIRAGEPAELVVLCNDTSFQAFKAVKDAYLPDSGLWVSEYPHCDRTQFLEVSLQVEREAQEALNAQQWQQQEQQREGAAAAAQQQSYSGSESDQGFYRPAGGWSQDEDYGSSGRY</sequence>
<dbReference type="AlphaFoldDB" id="A0A2P6TWG2"/>
<feature type="region of interest" description="Disordered" evidence="1">
    <location>
        <begin position="598"/>
        <end position="649"/>
    </location>
</feature>
<comment type="caution">
    <text evidence="2">The sequence shown here is derived from an EMBL/GenBank/DDBJ whole genome shotgun (WGS) entry which is preliminary data.</text>
</comment>
<feature type="region of interest" description="Disordered" evidence="1">
    <location>
        <begin position="1"/>
        <end position="29"/>
    </location>
</feature>
<dbReference type="OrthoDB" id="191206at2759"/>
<reference evidence="2 3" key="1">
    <citation type="journal article" date="2018" name="Plant J.">
        <title>Genome sequences of Chlorella sorokiniana UTEX 1602 and Micractinium conductrix SAG 241.80: implications to maltose excretion by a green alga.</title>
        <authorList>
            <person name="Arriola M.B."/>
            <person name="Velmurugan N."/>
            <person name="Zhang Y."/>
            <person name="Plunkett M.H."/>
            <person name="Hondzo H."/>
            <person name="Barney B.M."/>
        </authorList>
    </citation>
    <scope>NUCLEOTIDE SEQUENCE [LARGE SCALE GENOMIC DNA]</scope>
    <source>
        <strain evidence="3">UTEX 1602</strain>
    </source>
</reference>
<protein>
    <submittedName>
        <fullName evidence="2">Phosphate ABC transporter permease</fullName>
    </submittedName>
</protein>
<gene>
    <name evidence="2" type="ORF">C2E21_3094</name>
</gene>
<feature type="compositionally biased region" description="Low complexity" evidence="1">
    <location>
        <begin position="598"/>
        <end position="619"/>
    </location>
</feature>
<keyword evidence="3" id="KW-1185">Reference proteome</keyword>
<accession>A0A2P6TWG2</accession>
<organism evidence="2 3">
    <name type="scientific">Chlorella sorokiniana</name>
    <name type="common">Freshwater green alga</name>
    <dbReference type="NCBI Taxonomy" id="3076"/>
    <lineage>
        <taxon>Eukaryota</taxon>
        <taxon>Viridiplantae</taxon>
        <taxon>Chlorophyta</taxon>
        <taxon>core chlorophytes</taxon>
        <taxon>Trebouxiophyceae</taxon>
        <taxon>Chlorellales</taxon>
        <taxon>Chlorellaceae</taxon>
        <taxon>Chlorella clade</taxon>
        <taxon>Chlorella</taxon>
    </lineage>
</organism>
<feature type="compositionally biased region" description="Low complexity" evidence="1">
    <location>
        <begin position="9"/>
        <end position="26"/>
    </location>
</feature>
<feature type="compositionally biased region" description="Low complexity" evidence="1">
    <location>
        <begin position="152"/>
        <end position="183"/>
    </location>
</feature>
<feature type="compositionally biased region" description="Low complexity" evidence="1">
    <location>
        <begin position="85"/>
        <end position="120"/>
    </location>
</feature>
<dbReference type="EMBL" id="LHPG02000005">
    <property type="protein sequence ID" value="PRW58401.1"/>
    <property type="molecule type" value="Genomic_DNA"/>
</dbReference>
<evidence type="ECO:0000256" key="1">
    <source>
        <dbReference type="SAM" id="MobiDB-lite"/>
    </source>
</evidence>